<dbReference type="EMBL" id="CP012752">
    <property type="protein sequence ID" value="ALG05789.1"/>
    <property type="molecule type" value="Genomic_DNA"/>
</dbReference>
<accession>A0A0N9HRV3</accession>
<dbReference type="KEGG" id="kphy:AOZ06_01585"/>
<dbReference type="GO" id="GO:0009307">
    <property type="term" value="P:DNA restriction-modification system"/>
    <property type="evidence" value="ECO:0007669"/>
    <property type="project" value="UniProtKB-KW"/>
</dbReference>
<dbReference type="OrthoDB" id="9813719at2"/>
<dbReference type="EC" id="2.1.1.37" evidence="1"/>
<sequence length="639" mass="69877">MGRDKKKTSRAATHRPAARRRRFRHDDLVAVDLFSGFGGLTRGIERAGFTTIMAANHNAYKVEVHEANHPAAEHWIADLVDPDSSDYHSARDLPAADLLVAGVSCVNHSQANTIKAYEQGLALFELEDPEFEARVTRSERDRATANCVLHYAAQHRPRLILVECTTEFVSWGPAIPGRPKVGDGSTYRWWLKQFNNLGYNHKILYLNSMFFGVPQSRDRYYAAFWDKRLPAPDLEHRPAAWCGGRCQRIVDSVWSWKTGVPPTGRVQYGKQYTYRCPRCRTEVYPAATPSLHALDLTSLGTRIGERTRPLSDATMARAERCRQRFAQFPAVLMPVKSVHGSERHPWQPMSTQTSQQETAILSTGAVMTAAGNTFERPGSACRTRELGQPLWAQTATNTIELLAPPVALTGQVLAAHRHNGDGQHLSRPMDTVTATHEKAVLLAAVNNYQGAPRGAHEPLPTQGGSETLGVLSTGVLPFRKNTVPTVHTEPMPTVTSDQTPGLLTAAGTIKNNGAIDEAPYRAHPVSDPLGTLVASAANQAALFSGWSTPIQTGPAAIAEWRAALTELSLEDCYFRMLAAHEVGRGCGFDVDFPGHHGDFVVWGSARDQVDGFGNAVSPQVGTWIGDRLRAVLDAPEAAA</sequence>
<organism evidence="7 8">
    <name type="scientific">Kibdelosporangium phytohabitans</name>
    <dbReference type="NCBI Taxonomy" id="860235"/>
    <lineage>
        <taxon>Bacteria</taxon>
        <taxon>Bacillati</taxon>
        <taxon>Actinomycetota</taxon>
        <taxon>Actinomycetes</taxon>
        <taxon>Pseudonocardiales</taxon>
        <taxon>Pseudonocardiaceae</taxon>
        <taxon>Kibdelosporangium</taxon>
    </lineage>
</organism>
<evidence type="ECO:0000256" key="3">
    <source>
        <dbReference type="ARBA" id="ARBA00022679"/>
    </source>
</evidence>
<name>A0A0N9HRV3_9PSEU</name>
<reference evidence="7 8" key="1">
    <citation type="submission" date="2015-07" db="EMBL/GenBank/DDBJ databases">
        <title>Genome sequencing of Kibdelosporangium phytohabitans.</title>
        <authorList>
            <person name="Qin S."/>
            <person name="Xing K."/>
        </authorList>
    </citation>
    <scope>NUCLEOTIDE SEQUENCE [LARGE SCALE GENOMIC DNA]</scope>
    <source>
        <strain evidence="7 8">KLBMP1111</strain>
    </source>
</reference>
<dbReference type="REBASE" id="128236">
    <property type="entry name" value="M.Kph1111ORF1585P"/>
</dbReference>
<dbReference type="GO" id="GO:0003677">
    <property type="term" value="F:DNA binding"/>
    <property type="evidence" value="ECO:0007669"/>
    <property type="project" value="TreeGrafter"/>
</dbReference>
<protein>
    <recommendedName>
        <fullName evidence="1">DNA (cytosine-5-)-methyltransferase</fullName>
        <ecNumber evidence="1">2.1.1.37</ecNumber>
    </recommendedName>
</protein>
<dbReference type="InterPro" id="IPR001525">
    <property type="entry name" value="C5_MeTfrase"/>
</dbReference>
<gene>
    <name evidence="7" type="ORF">AOZ06_01585</name>
</gene>
<dbReference type="SUPFAM" id="SSF53335">
    <property type="entry name" value="S-adenosyl-L-methionine-dependent methyltransferases"/>
    <property type="match status" value="1"/>
</dbReference>
<evidence type="ECO:0000256" key="5">
    <source>
        <dbReference type="ARBA" id="ARBA00022747"/>
    </source>
</evidence>
<evidence type="ECO:0000256" key="4">
    <source>
        <dbReference type="ARBA" id="ARBA00022691"/>
    </source>
</evidence>
<dbReference type="AlphaFoldDB" id="A0A0N9HRV3"/>
<dbReference type="PANTHER" id="PTHR10629">
    <property type="entry name" value="CYTOSINE-SPECIFIC METHYLTRANSFERASE"/>
    <property type="match status" value="1"/>
</dbReference>
<dbReference type="Proteomes" id="UP000063699">
    <property type="component" value="Chromosome"/>
</dbReference>
<dbReference type="STRING" id="860235.AOZ06_01585"/>
<comment type="similarity">
    <text evidence="6">Belongs to the class I-like SAM-binding methyltransferase superfamily. C5-methyltransferase family.</text>
</comment>
<feature type="active site" evidence="6">
    <location>
        <position position="105"/>
    </location>
</feature>
<dbReference type="GO" id="GO:0003886">
    <property type="term" value="F:DNA (cytosine-5-)-methyltransferase activity"/>
    <property type="evidence" value="ECO:0007669"/>
    <property type="project" value="UniProtKB-EC"/>
</dbReference>
<evidence type="ECO:0000256" key="6">
    <source>
        <dbReference type="PROSITE-ProRule" id="PRU01016"/>
    </source>
</evidence>
<proteinExistence type="inferred from homology"/>
<dbReference type="Gene3D" id="3.40.50.150">
    <property type="entry name" value="Vaccinia Virus protein VP39"/>
    <property type="match status" value="1"/>
</dbReference>
<evidence type="ECO:0000256" key="2">
    <source>
        <dbReference type="ARBA" id="ARBA00022603"/>
    </source>
</evidence>
<evidence type="ECO:0000313" key="8">
    <source>
        <dbReference type="Proteomes" id="UP000063699"/>
    </source>
</evidence>
<dbReference type="GO" id="GO:0032259">
    <property type="term" value="P:methylation"/>
    <property type="evidence" value="ECO:0007669"/>
    <property type="project" value="UniProtKB-KW"/>
</dbReference>
<keyword evidence="4 6" id="KW-0949">S-adenosyl-L-methionine</keyword>
<keyword evidence="3 6" id="KW-0808">Transferase</keyword>
<dbReference type="PROSITE" id="PS51679">
    <property type="entry name" value="SAM_MT_C5"/>
    <property type="match status" value="1"/>
</dbReference>
<dbReference type="InterPro" id="IPR050390">
    <property type="entry name" value="C5-Methyltransferase"/>
</dbReference>
<dbReference type="Pfam" id="PF00145">
    <property type="entry name" value="DNA_methylase"/>
    <property type="match status" value="2"/>
</dbReference>
<dbReference type="InterPro" id="IPR029063">
    <property type="entry name" value="SAM-dependent_MTases_sf"/>
</dbReference>
<keyword evidence="8" id="KW-1185">Reference proteome</keyword>
<keyword evidence="5" id="KW-0680">Restriction system</keyword>
<keyword evidence="2 6" id="KW-0489">Methyltransferase</keyword>
<dbReference type="GO" id="GO:0044027">
    <property type="term" value="P:negative regulation of gene expression via chromosomal CpG island methylation"/>
    <property type="evidence" value="ECO:0007669"/>
    <property type="project" value="TreeGrafter"/>
</dbReference>
<evidence type="ECO:0000256" key="1">
    <source>
        <dbReference type="ARBA" id="ARBA00011975"/>
    </source>
</evidence>
<evidence type="ECO:0000313" key="7">
    <source>
        <dbReference type="EMBL" id="ALG05789.1"/>
    </source>
</evidence>
<dbReference type="PRINTS" id="PR00105">
    <property type="entry name" value="C5METTRFRASE"/>
</dbReference>
<dbReference type="RefSeq" id="WP_054287769.1">
    <property type="nucleotide sequence ID" value="NZ_CP012752.1"/>
</dbReference>
<dbReference type="PANTHER" id="PTHR10629:SF52">
    <property type="entry name" value="DNA (CYTOSINE-5)-METHYLTRANSFERASE 1"/>
    <property type="match status" value="1"/>
</dbReference>